<evidence type="ECO:0000313" key="2">
    <source>
        <dbReference type="EMBL" id="MBO8416013.1"/>
    </source>
</evidence>
<organism evidence="2 3">
    <name type="scientific">Candidatus Avisuccinivibrio stercorigallinarum</name>
    <dbReference type="NCBI Taxonomy" id="2840704"/>
    <lineage>
        <taxon>Bacteria</taxon>
        <taxon>Pseudomonadati</taxon>
        <taxon>Pseudomonadota</taxon>
        <taxon>Gammaproteobacteria</taxon>
        <taxon>Aeromonadales</taxon>
        <taxon>Succinivibrionaceae</taxon>
        <taxon>Succinivibrionaceae incertae sedis</taxon>
        <taxon>Candidatus Avisuccinivibrio</taxon>
    </lineage>
</organism>
<dbReference type="Proteomes" id="UP000823631">
    <property type="component" value="Unassembled WGS sequence"/>
</dbReference>
<sequence length="72" mass="8192">MSFDFIYSILPRPTLRPRDLIYKRRVGKSEKSAEGSAPATEERTDSGAEEVKNNESFSEAFGKARRRINEVV</sequence>
<name>A0A9D9DCS3_9GAMM</name>
<protein>
    <submittedName>
        <fullName evidence="2">Uncharacterized protein</fullName>
    </submittedName>
</protein>
<comment type="caution">
    <text evidence="2">The sequence shown here is derived from an EMBL/GenBank/DDBJ whole genome shotgun (WGS) entry which is preliminary data.</text>
</comment>
<dbReference type="AlphaFoldDB" id="A0A9D9DCS3"/>
<dbReference type="EMBL" id="JADINH010000137">
    <property type="protein sequence ID" value="MBO8416013.1"/>
    <property type="molecule type" value="Genomic_DNA"/>
</dbReference>
<gene>
    <name evidence="2" type="ORF">IAB19_06520</name>
</gene>
<feature type="region of interest" description="Disordered" evidence="1">
    <location>
        <begin position="26"/>
        <end position="56"/>
    </location>
</feature>
<evidence type="ECO:0000256" key="1">
    <source>
        <dbReference type="SAM" id="MobiDB-lite"/>
    </source>
</evidence>
<feature type="compositionally biased region" description="Basic and acidic residues" evidence="1">
    <location>
        <begin position="40"/>
        <end position="53"/>
    </location>
</feature>
<proteinExistence type="predicted"/>
<reference evidence="2" key="1">
    <citation type="submission" date="2020-10" db="EMBL/GenBank/DDBJ databases">
        <authorList>
            <person name="Gilroy R."/>
        </authorList>
    </citation>
    <scope>NUCLEOTIDE SEQUENCE</scope>
    <source>
        <strain evidence="2">17213</strain>
    </source>
</reference>
<accession>A0A9D9DCS3</accession>
<evidence type="ECO:0000313" key="3">
    <source>
        <dbReference type="Proteomes" id="UP000823631"/>
    </source>
</evidence>
<reference evidence="2" key="2">
    <citation type="journal article" date="2021" name="PeerJ">
        <title>Extensive microbial diversity within the chicken gut microbiome revealed by metagenomics and culture.</title>
        <authorList>
            <person name="Gilroy R."/>
            <person name="Ravi A."/>
            <person name="Getino M."/>
            <person name="Pursley I."/>
            <person name="Horton D.L."/>
            <person name="Alikhan N.F."/>
            <person name="Baker D."/>
            <person name="Gharbi K."/>
            <person name="Hall N."/>
            <person name="Watson M."/>
            <person name="Adriaenssens E.M."/>
            <person name="Foster-Nyarko E."/>
            <person name="Jarju S."/>
            <person name="Secka A."/>
            <person name="Antonio M."/>
            <person name="Oren A."/>
            <person name="Chaudhuri R.R."/>
            <person name="La Ragione R."/>
            <person name="Hildebrand F."/>
            <person name="Pallen M.J."/>
        </authorList>
    </citation>
    <scope>NUCLEOTIDE SEQUENCE</scope>
    <source>
        <strain evidence="2">17213</strain>
    </source>
</reference>